<dbReference type="Gene3D" id="3.40.710.10">
    <property type="entry name" value="DD-peptidase/beta-lactamase superfamily"/>
    <property type="match status" value="1"/>
</dbReference>
<dbReference type="PANTHER" id="PTHR22935:SF97">
    <property type="entry name" value="BETA-LACTAMASE-RELATED DOMAIN-CONTAINING PROTEIN"/>
    <property type="match status" value="1"/>
</dbReference>
<dbReference type="InterPro" id="IPR001466">
    <property type="entry name" value="Beta-lactam-related"/>
</dbReference>
<evidence type="ECO:0000313" key="4">
    <source>
        <dbReference type="EMBL" id="KAJ9614343.1"/>
    </source>
</evidence>
<dbReference type="Pfam" id="PF26335">
    <property type="entry name" value="ARB_00930_C"/>
    <property type="match status" value="1"/>
</dbReference>
<dbReference type="InterPro" id="IPR051478">
    <property type="entry name" value="Beta-lactamase-like_AB/R"/>
</dbReference>
<dbReference type="InterPro" id="IPR058664">
    <property type="entry name" value="ARB_00930-like_C"/>
</dbReference>
<comment type="caution">
    <text evidence="4">The sequence shown here is derived from an EMBL/GenBank/DDBJ whole genome shotgun (WGS) entry which is preliminary data.</text>
</comment>
<gene>
    <name evidence="4" type="ORF">H2200_002479</name>
</gene>
<keyword evidence="1" id="KW-0732">Signal</keyword>
<dbReference type="InterPro" id="IPR012338">
    <property type="entry name" value="Beta-lactam/transpept-like"/>
</dbReference>
<dbReference type="Proteomes" id="UP001172673">
    <property type="component" value="Unassembled WGS sequence"/>
</dbReference>
<reference evidence="4" key="1">
    <citation type="submission" date="2022-10" db="EMBL/GenBank/DDBJ databases">
        <title>Culturing micro-colonial fungi from biological soil crusts in the Mojave desert and describing Neophaeococcomyces mojavensis, and introducing the new genera and species Taxawa tesnikishii.</title>
        <authorList>
            <person name="Kurbessoian T."/>
            <person name="Stajich J.E."/>
        </authorList>
    </citation>
    <scope>NUCLEOTIDE SEQUENCE</scope>
    <source>
        <strain evidence="4">TK_41</strain>
    </source>
</reference>
<proteinExistence type="predicted"/>
<evidence type="ECO:0000259" key="2">
    <source>
        <dbReference type="Pfam" id="PF00144"/>
    </source>
</evidence>
<dbReference type="EMBL" id="JAPDRK010000003">
    <property type="protein sequence ID" value="KAJ9614343.1"/>
    <property type="molecule type" value="Genomic_DNA"/>
</dbReference>
<evidence type="ECO:0008006" key="6">
    <source>
        <dbReference type="Google" id="ProtNLM"/>
    </source>
</evidence>
<sequence>MAKFPSLLLVLCSSFVASQDTPAPSFYPCPFLGPSYAKPTQLANNPVIEAAAANVTAVLADALSTGLLDNQTTAFSLTAFSTSDLNGIPFYTYHQTPPALAQAPLGVKKVTSDTVYRLGSLSKVITVYTLLVADGFKHFQDPISSFLPNLLKQNSKQQATEDPVVVTDWEDITLQALASHMGGIGVEYGALDIAKSPFPYTETGLPKVPQQQLPPCGGPLQSPLCTRSQFVQGMTTKHPVFPPFHSPSYSNAAFQLLAYAIESITGTTFPKLLQSKVFTALNMTHSSYDKPSDALGVIPGDPTSFFWNVSAGDLTPAAGFYSSPSDLAKFGRAVLVSRQLTPVQTRRWMKPVSHTSDPLTSIGAPWEISRYTLPNDPFKTVDLYAKSGDFGYYTAYLVLVPDYNVGFGVNVAGSLAATGPLANIITESFVPALEDAARLQADAKYSGTYTSTDGQYSFVLSTDQKTPGVRLTNFTGPSNSDEFATLAILASVAAGHYDVAAQLLPIFQNGSASAAYESGLFGVEIDLRLFPTLLLDNVKKNNGTQRESFRAAAGLSVDLPAGPFTSPCMTWEVLDTIELGGRSFDEFIFDLDSKGQAVAIEHGFLRQTFKRSS</sequence>
<feature type="signal peptide" evidence="1">
    <location>
        <begin position="1"/>
        <end position="18"/>
    </location>
</feature>
<name>A0AA38XJS0_9EURO</name>
<dbReference type="AlphaFoldDB" id="A0AA38XJS0"/>
<protein>
    <recommendedName>
        <fullName evidence="6">Beta-lactamase-related domain-containing protein</fullName>
    </recommendedName>
</protein>
<dbReference type="Pfam" id="PF00144">
    <property type="entry name" value="Beta-lactamase"/>
    <property type="match status" value="1"/>
</dbReference>
<feature type="chain" id="PRO_5041331746" description="Beta-lactamase-related domain-containing protein" evidence="1">
    <location>
        <begin position="19"/>
        <end position="613"/>
    </location>
</feature>
<dbReference type="SUPFAM" id="SSF56601">
    <property type="entry name" value="beta-lactamase/transpeptidase-like"/>
    <property type="match status" value="1"/>
</dbReference>
<keyword evidence="5" id="KW-1185">Reference proteome</keyword>
<dbReference type="PANTHER" id="PTHR22935">
    <property type="entry name" value="PENICILLIN-BINDING PROTEIN"/>
    <property type="match status" value="1"/>
</dbReference>
<feature type="domain" description="Beta-lactamase-like ARB-00930-like C-terminal" evidence="3">
    <location>
        <begin position="437"/>
        <end position="612"/>
    </location>
</feature>
<organism evidence="4 5">
    <name type="scientific">Cladophialophora chaetospira</name>
    <dbReference type="NCBI Taxonomy" id="386627"/>
    <lineage>
        <taxon>Eukaryota</taxon>
        <taxon>Fungi</taxon>
        <taxon>Dikarya</taxon>
        <taxon>Ascomycota</taxon>
        <taxon>Pezizomycotina</taxon>
        <taxon>Eurotiomycetes</taxon>
        <taxon>Chaetothyriomycetidae</taxon>
        <taxon>Chaetothyriales</taxon>
        <taxon>Herpotrichiellaceae</taxon>
        <taxon>Cladophialophora</taxon>
    </lineage>
</organism>
<feature type="domain" description="Beta-lactamase-related" evidence="2">
    <location>
        <begin position="108"/>
        <end position="410"/>
    </location>
</feature>
<evidence type="ECO:0000259" key="3">
    <source>
        <dbReference type="Pfam" id="PF26335"/>
    </source>
</evidence>
<evidence type="ECO:0000313" key="5">
    <source>
        <dbReference type="Proteomes" id="UP001172673"/>
    </source>
</evidence>
<evidence type="ECO:0000256" key="1">
    <source>
        <dbReference type="SAM" id="SignalP"/>
    </source>
</evidence>
<accession>A0AA38XJS0</accession>